<evidence type="ECO:0000256" key="8">
    <source>
        <dbReference type="SAM" id="MobiDB-lite"/>
    </source>
</evidence>
<accession>A0A542ZLJ5</accession>
<dbReference type="Gene3D" id="3.40.390.10">
    <property type="entry name" value="Collagenase (Catalytic Domain)"/>
    <property type="match status" value="1"/>
</dbReference>
<name>A0A542ZLJ5_9MICO</name>
<dbReference type="EMBL" id="VFOQ01000001">
    <property type="protein sequence ID" value="TQL61178.1"/>
    <property type="molecule type" value="Genomic_DNA"/>
</dbReference>
<evidence type="ECO:0000256" key="7">
    <source>
        <dbReference type="RuleBase" id="RU003435"/>
    </source>
</evidence>
<evidence type="ECO:0000256" key="2">
    <source>
        <dbReference type="ARBA" id="ARBA00022670"/>
    </source>
</evidence>
<evidence type="ECO:0000256" key="1">
    <source>
        <dbReference type="ARBA" id="ARBA00006040"/>
    </source>
</evidence>
<dbReference type="Pfam" id="PF01432">
    <property type="entry name" value="Peptidase_M3"/>
    <property type="match status" value="1"/>
</dbReference>
<keyword evidence="5 7" id="KW-0862">Zinc</keyword>
<feature type="domain" description="Peptidase M3A/M3B catalytic" evidence="9">
    <location>
        <begin position="226"/>
        <end position="650"/>
    </location>
</feature>
<comment type="cofactor">
    <cofactor evidence="7">
        <name>Zn(2+)</name>
        <dbReference type="ChEBI" id="CHEBI:29105"/>
    </cofactor>
    <text evidence="7">Binds 1 zinc ion.</text>
</comment>
<evidence type="ECO:0000313" key="11">
    <source>
        <dbReference type="Proteomes" id="UP000319514"/>
    </source>
</evidence>
<dbReference type="PANTHER" id="PTHR11804:SF84">
    <property type="entry name" value="SACCHAROLYSIN"/>
    <property type="match status" value="1"/>
</dbReference>
<reference evidence="10 11" key="1">
    <citation type="submission" date="2019-06" db="EMBL/GenBank/DDBJ databases">
        <title>Sequencing the genomes of 1000 actinobacteria strains.</title>
        <authorList>
            <person name="Klenk H.-P."/>
        </authorList>
    </citation>
    <scope>NUCLEOTIDE SEQUENCE [LARGE SCALE GENOMIC DNA]</scope>
    <source>
        <strain evidence="10 11">DSM 18082</strain>
    </source>
</reference>
<organism evidence="10 11">
    <name type="scientific">Oryzihumus leptocrescens</name>
    <dbReference type="NCBI Taxonomy" id="297536"/>
    <lineage>
        <taxon>Bacteria</taxon>
        <taxon>Bacillati</taxon>
        <taxon>Actinomycetota</taxon>
        <taxon>Actinomycetes</taxon>
        <taxon>Micrococcales</taxon>
        <taxon>Intrasporangiaceae</taxon>
        <taxon>Oryzihumus</taxon>
    </lineage>
</organism>
<protein>
    <submittedName>
        <fullName evidence="10">Thimet oligopeptidase</fullName>
    </submittedName>
</protein>
<evidence type="ECO:0000313" key="10">
    <source>
        <dbReference type="EMBL" id="TQL61178.1"/>
    </source>
</evidence>
<dbReference type="InterPro" id="IPR024079">
    <property type="entry name" value="MetalloPept_cat_dom_sf"/>
</dbReference>
<dbReference type="GO" id="GO:0006518">
    <property type="term" value="P:peptide metabolic process"/>
    <property type="evidence" value="ECO:0007669"/>
    <property type="project" value="TreeGrafter"/>
</dbReference>
<dbReference type="GO" id="GO:0004222">
    <property type="term" value="F:metalloendopeptidase activity"/>
    <property type="evidence" value="ECO:0007669"/>
    <property type="project" value="InterPro"/>
</dbReference>
<proteinExistence type="inferred from homology"/>
<feature type="region of interest" description="Disordered" evidence="8">
    <location>
        <begin position="1"/>
        <end position="27"/>
    </location>
</feature>
<evidence type="ECO:0000256" key="4">
    <source>
        <dbReference type="ARBA" id="ARBA00022801"/>
    </source>
</evidence>
<keyword evidence="4 7" id="KW-0378">Hydrolase</keyword>
<keyword evidence="6 7" id="KW-0482">Metalloprotease</keyword>
<dbReference type="GO" id="GO:0006508">
    <property type="term" value="P:proteolysis"/>
    <property type="evidence" value="ECO:0007669"/>
    <property type="project" value="UniProtKB-KW"/>
</dbReference>
<dbReference type="AlphaFoldDB" id="A0A542ZLJ5"/>
<evidence type="ECO:0000256" key="3">
    <source>
        <dbReference type="ARBA" id="ARBA00022723"/>
    </source>
</evidence>
<keyword evidence="2 7" id="KW-0645">Protease</keyword>
<sequence length="658" mass="73555">MPPSRRRGYRAGVTTSTPLSALPLPPTDEGWEEWLAQRCDGQLEQARTAVEQLKADPGADAVTVLARWNDASIALGNAFAAASLMSQVHPREAVRTRAEAAEQAAHKLSTDLSLDRALFDILAAVDADALDEGGQRVLRLTLRDFRRSGVDRDEATRERLRALAERETLVGQEFSKNIRDDVRRVHLEPEQLAGMPKDWVDAHPVGEDGRVEVTTDYPDVVPFMSFARDHTARAALRTEFLNRAWPANDGVLKELLALRAEHASLLGYDGWPDYDAEIKMIGRGAAIGEFIDEIAALAGESGRRDVAVLLARLQQDRPGDTTVAGSDAAYYAEVIRRENFDVDAQTVRTYFDFAAVRQGLLDVTGRLFGLDYRRVEDAPVWHEDVAVYDVLLDGEAIGRIHLDLHPREGKYKHAAQFDLQPGIAGRQLAEGVLVCNFPRGLMEHSDVVTLFHEFGHLVHHVLAGRHPWARFSGVATEWDFVEAPSQMLEEWAWDATVLRTFARNAAGEPIPAELVARMKAADDFGKGYLARTQMFYAAVSYRLHREQVEDTTAVVRSLQEHYDLFPYTEGTHFQAAFGHLEGYSSAYYTYMWSLVIAKDLFSAFDKDDLFADTTALRYRDRILAAGGSKDAADLVEDFLGRPYSPEAFRRWLEEAPQA</sequence>
<evidence type="ECO:0000256" key="5">
    <source>
        <dbReference type="ARBA" id="ARBA00022833"/>
    </source>
</evidence>
<dbReference type="InterPro" id="IPR024077">
    <property type="entry name" value="Neurolysin/TOP_dom2"/>
</dbReference>
<evidence type="ECO:0000256" key="6">
    <source>
        <dbReference type="ARBA" id="ARBA00023049"/>
    </source>
</evidence>
<dbReference type="CDD" id="cd06455">
    <property type="entry name" value="M3A_TOP"/>
    <property type="match status" value="1"/>
</dbReference>
<gene>
    <name evidence="10" type="ORF">FB474_2583</name>
</gene>
<comment type="similarity">
    <text evidence="1 7">Belongs to the peptidase M3 family.</text>
</comment>
<evidence type="ECO:0000259" key="9">
    <source>
        <dbReference type="Pfam" id="PF01432"/>
    </source>
</evidence>
<keyword evidence="3 7" id="KW-0479">Metal-binding</keyword>
<dbReference type="Proteomes" id="UP000319514">
    <property type="component" value="Unassembled WGS sequence"/>
</dbReference>
<dbReference type="SUPFAM" id="SSF55486">
    <property type="entry name" value="Metalloproteases ('zincins'), catalytic domain"/>
    <property type="match status" value="1"/>
</dbReference>
<keyword evidence="11" id="KW-1185">Reference proteome</keyword>
<dbReference type="GO" id="GO:0046872">
    <property type="term" value="F:metal ion binding"/>
    <property type="evidence" value="ECO:0007669"/>
    <property type="project" value="UniProtKB-UniRule"/>
</dbReference>
<dbReference type="Gene3D" id="1.10.1370.40">
    <property type="match status" value="1"/>
</dbReference>
<dbReference type="InterPro" id="IPR001567">
    <property type="entry name" value="Pept_M3A_M3B_dom"/>
</dbReference>
<dbReference type="InterPro" id="IPR045090">
    <property type="entry name" value="Pept_M3A_M3B"/>
</dbReference>
<dbReference type="PANTHER" id="PTHR11804">
    <property type="entry name" value="PROTEASE M3 THIMET OLIGOPEPTIDASE-RELATED"/>
    <property type="match status" value="1"/>
</dbReference>
<comment type="caution">
    <text evidence="10">The sequence shown here is derived from an EMBL/GenBank/DDBJ whole genome shotgun (WGS) entry which is preliminary data.</text>
</comment>
<dbReference type="Gene3D" id="1.10.1370.10">
    <property type="entry name" value="Neurolysin, domain 3"/>
    <property type="match status" value="1"/>
</dbReference>